<protein>
    <submittedName>
        <fullName evidence="2">Uncharacterized protein</fullName>
    </submittedName>
</protein>
<reference evidence="2" key="1">
    <citation type="submission" date="2022-05" db="EMBL/GenBank/DDBJ databases">
        <authorList>
            <person name="Pothier F. J."/>
        </authorList>
    </citation>
    <scope>NUCLEOTIDE SEQUENCE</scope>
    <source>
        <strain evidence="2">DAPP-PG734</strain>
        <plasmid evidence="2">P2</plasmid>
    </source>
</reference>
<sequence>MKSVIQEKILTLFLCVAITAVIVKFISKSAFYVSHPSLSISLTVAVAVIISNVVVTKIVSKRG</sequence>
<gene>
    <name evidence="2" type="ORF">DAPPPG734_24035</name>
</gene>
<evidence type="ECO:0000256" key="1">
    <source>
        <dbReference type="SAM" id="Phobius"/>
    </source>
</evidence>
<feature type="transmembrane region" description="Helical" evidence="1">
    <location>
        <begin position="38"/>
        <end position="59"/>
    </location>
</feature>
<geneLocation type="plasmid" evidence="2 3">
    <name>P2</name>
</geneLocation>
<organism evidence="2 3">
    <name type="scientific">Enterobacter agglomerans</name>
    <name type="common">Erwinia herbicola</name>
    <name type="synonym">Pantoea agglomerans</name>
    <dbReference type="NCBI Taxonomy" id="549"/>
    <lineage>
        <taxon>Bacteria</taxon>
        <taxon>Pseudomonadati</taxon>
        <taxon>Pseudomonadota</taxon>
        <taxon>Gammaproteobacteria</taxon>
        <taxon>Enterobacterales</taxon>
        <taxon>Erwiniaceae</taxon>
        <taxon>Pantoea</taxon>
        <taxon>Pantoea agglomerans group</taxon>
    </lineage>
</organism>
<keyword evidence="1" id="KW-0812">Transmembrane</keyword>
<name>A0AAN2FKH1_ENTAG</name>
<keyword evidence="1" id="KW-0472">Membrane</keyword>
<dbReference type="AlphaFoldDB" id="A0AAN2FKH1"/>
<proteinExistence type="predicted"/>
<accession>A0AAN2FKH1</accession>
<evidence type="ECO:0000313" key="2">
    <source>
        <dbReference type="EMBL" id="CAH6375845.1"/>
    </source>
</evidence>
<feature type="transmembrane region" description="Helical" evidence="1">
    <location>
        <begin position="9"/>
        <end position="26"/>
    </location>
</feature>
<keyword evidence="1" id="KW-1133">Transmembrane helix</keyword>
<dbReference type="Proteomes" id="UP001158961">
    <property type="component" value="Plasmid P2"/>
</dbReference>
<dbReference type="EMBL" id="OW970317">
    <property type="protein sequence ID" value="CAH6375845.1"/>
    <property type="molecule type" value="Genomic_DNA"/>
</dbReference>
<evidence type="ECO:0000313" key="3">
    <source>
        <dbReference type="Proteomes" id="UP001158961"/>
    </source>
</evidence>
<keyword evidence="2" id="KW-0614">Plasmid</keyword>